<evidence type="ECO:0000313" key="3">
    <source>
        <dbReference type="Proteomes" id="UP001595839"/>
    </source>
</evidence>
<accession>A0ABV9AKU5</accession>
<sequence length="126" mass="13196">MNAQVPLGNGRLGAAAWAANGFTAQLYRDDTFPDRKSPGWVTIPGLSRLAGAADCTSRLDLSDGTRADLSRLPAMEKQGLRVIAADTLLQQGADAGLLPRPGRPSPPSGCFRPRPQCASGTAPGRR</sequence>
<gene>
    <name evidence="2" type="ORF">ACFPIH_06965</name>
</gene>
<evidence type="ECO:0000256" key="1">
    <source>
        <dbReference type="SAM" id="MobiDB-lite"/>
    </source>
</evidence>
<proteinExistence type="predicted"/>
<dbReference type="EMBL" id="JBHSFK010000004">
    <property type="protein sequence ID" value="MFC4499265.1"/>
    <property type="molecule type" value="Genomic_DNA"/>
</dbReference>
<dbReference type="Proteomes" id="UP001595839">
    <property type="component" value="Unassembled WGS sequence"/>
</dbReference>
<protein>
    <recommendedName>
        <fullName evidence="4">Phytase-like domain-containing protein</fullName>
    </recommendedName>
</protein>
<evidence type="ECO:0000313" key="2">
    <source>
        <dbReference type="EMBL" id="MFC4499265.1"/>
    </source>
</evidence>
<comment type="caution">
    <text evidence="2">The sequence shown here is derived from an EMBL/GenBank/DDBJ whole genome shotgun (WGS) entry which is preliminary data.</text>
</comment>
<name>A0ABV9AKU5_9ACTN</name>
<keyword evidence="3" id="KW-1185">Reference proteome</keyword>
<dbReference type="RefSeq" id="WP_381169243.1">
    <property type="nucleotide sequence ID" value="NZ_JBHSFK010000004.1"/>
</dbReference>
<evidence type="ECO:0008006" key="4">
    <source>
        <dbReference type="Google" id="ProtNLM"/>
    </source>
</evidence>
<organism evidence="2 3">
    <name type="scientific">Streptomyces vulcanius</name>
    <dbReference type="NCBI Taxonomy" id="1441876"/>
    <lineage>
        <taxon>Bacteria</taxon>
        <taxon>Bacillati</taxon>
        <taxon>Actinomycetota</taxon>
        <taxon>Actinomycetes</taxon>
        <taxon>Kitasatosporales</taxon>
        <taxon>Streptomycetaceae</taxon>
        <taxon>Streptomyces</taxon>
    </lineage>
</organism>
<feature type="region of interest" description="Disordered" evidence="1">
    <location>
        <begin position="93"/>
        <end position="126"/>
    </location>
</feature>
<reference evidence="3" key="1">
    <citation type="journal article" date="2019" name="Int. J. Syst. Evol. Microbiol.">
        <title>The Global Catalogue of Microorganisms (GCM) 10K type strain sequencing project: providing services to taxonomists for standard genome sequencing and annotation.</title>
        <authorList>
            <consortium name="The Broad Institute Genomics Platform"/>
            <consortium name="The Broad Institute Genome Sequencing Center for Infectious Disease"/>
            <person name="Wu L."/>
            <person name="Ma J."/>
        </authorList>
    </citation>
    <scope>NUCLEOTIDE SEQUENCE [LARGE SCALE GENOMIC DNA]</scope>
    <source>
        <strain evidence="3">CGMCC 4.7177</strain>
    </source>
</reference>